<name>A0A0F9CH94_9ZZZZ</name>
<organism evidence="1">
    <name type="scientific">marine sediment metagenome</name>
    <dbReference type="NCBI Taxonomy" id="412755"/>
    <lineage>
        <taxon>unclassified sequences</taxon>
        <taxon>metagenomes</taxon>
        <taxon>ecological metagenomes</taxon>
    </lineage>
</organism>
<accession>A0A0F9CH94</accession>
<gene>
    <name evidence="1" type="ORF">LCGC14_2323020</name>
</gene>
<dbReference type="AlphaFoldDB" id="A0A0F9CH94"/>
<sequence length="35" mass="4190">MIINDINKFHNVLIKQSKFILIVRHAEKIIDENQN</sequence>
<evidence type="ECO:0000313" key="1">
    <source>
        <dbReference type="EMBL" id="KKL48688.1"/>
    </source>
</evidence>
<reference evidence="1" key="1">
    <citation type="journal article" date="2015" name="Nature">
        <title>Complex archaea that bridge the gap between prokaryotes and eukaryotes.</title>
        <authorList>
            <person name="Spang A."/>
            <person name="Saw J.H."/>
            <person name="Jorgensen S.L."/>
            <person name="Zaremba-Niedzwiedzka K."/>
            <person name="Martijn J."/>
            <person name="Lind A.E."/>
            <person name="van Eijk R."/>
            <person name="Schleper C."/>
            <person name="Guy L."/>
            <person name="Ettema T.J."/>
        </authorList>
    </citation>
    <scope>NUCLEOTIDE SEQUENCE</scope>
</reference>
<protein>
    <submittedName>
        <fullName evidence="1">Uncharacterized protein</fullName>
    </submittedName>
</protein>
<comment type="caution">
    <text evidence="1">The sequence shown here is derived from an EMBL/GenBank/DDBJ whole genome shotgun (WGS) entry which is preliminary data.</text>
</comment>
<dbReference type="EMBL" id="LAZR01033230">
    <property type="protein sequence ID" value="KKL48688.1"/>
    <property type="molecule type" value="Genomic_DNA"/>
</dbReference>
<proteinExistence type="predicted"/>
<feature type="non-terminal residue" evidence="1">
    <location>
        <position position="35"/>
    </location>
</feature>